<reference evidence="2 3" key="1">
    <citation type="submission" date="2015-12" db="EMBL/GenBank/DDBJ databases">
        <title>Dictyostelia acquired genes for synthesis and detection of signals that induce cell-type specialization by lateral gene transfer from prokaryotes.</title>
        <authorList>
            <person name="Gloeckner G."/>
            <person name="Schaap P."/>
        </authorList>
    </citation>
    <scope>NUCLEOTIDE SEQUENCE [LARGE SCALE GENOMIC DNA]</scope>
    <source>
        <strain evidence="2 3">TK</strain>
    </source>
</reference>
<accession>A0A151Z569</accession>
<comment type="caution">
    <text evidence="2">The sequence shown here is derived from an EMBL/GenBank/DDBJ whole genome shotgun (WGS) entry which is preliminary data.</text>
</comment>
<dbReference type="FunCoup" id="A0A151Z569">
    <property type="interactions" value="27"/>
</dbReference>
<feature type="region of interest" description="Disordered" evidence="1">
    <location>
        <begin position="175"/>
        <end position="197"/>
    </location>
</feature>
<dbReference type="SUPFAM" id="SSF117281">
    <property type="entry name" value="Kelch motif"/>
    <property type="match status" value="1"/>
</dbReference>
<feature type="compositionally biased region" description="Low complexity" evidence="1">
    <location>
        <begin position="176"/>
        <end position="191"/>
    </location>
</feature>
<proteinExistence type="predicted"/>
<name>A0A151Z569_TIELA</name>
<organism evidence="2 3">
    <name type="scientific">Tieghemostelium lacteum</name>
    <name type="common">Slime mold</name>
    <name type="synonym">Dictyostelium lacteum</name>
    <dbReference type="NCBI Taxonomy" id="361077"/>
    <lineage>
        <taxon>Eukaryota</taxon>
        <taxon>Amoebozoa</taxon>
        <taxon>Evosea</taxon>
        <taxon>Eumycetozoa</taxon>
        <taxon>Dictyostelia</taxon>
        <taxon>Dictyosteliales</taxon>
        <taxon>Raperosteliaceae</taxon>
        <taxon>Tieghemostelium</taxon>
    </lineage>
</organism>
<evidence type="ECO:0000256" key="1">
    <source>
        <dbReference type="SAM" id="MobiDB-lite"/>
    </source>
</evidence>
<dbReference type="InterPro" id="IPR015915">
    <property type="entry name" value="Kelch-typ_b-propeller"/>
</dbReference>
<dbReference type="EMBL" id="LODT01000042">
    <property type="protein sequence ID" value="KYQ89106.1"/>
    <property type="molecule type" value="Genomic_DNA"/>
</dbReference>
<protein>
    <recommendedName>
        <fullName evidence="4">B box-type domain-containing protein</fullName>
    </recommendedName>
</protein>
<dbReference type="InterPro" id="IPR047153">
    <property type="entry name" value="TRIM45/56/19-like"/>
</dbReference>
<evidence type="ECO:0008006" key="4">
    <source>
        <dbReference type="Google" id="ProtNLM"/>
    </source>
</evidence>
<dbReference type="PANTHER" id="PTHR25462">
    <property type="entry name" value="BONUS, ISOFORM C-RELATED"/>
    <property type="match status" value="1"/>
</dbReference>
<dbReference type="Gene3D" id="2.120.10.80">
    <property type="entry name" value="Kelch-type beta propeller"/>
    <property type="match status" value="1"/>
</dbReference>
<evidence type="ECO:0000313" key="2">
    <source>
        <dbReference type="EMBL" id="KYQ89106.1"/>
    </source>
</evidence>
<keyword evidence="3" id="KW-1185">Reference proteome</keyword>
<gene>
    <name evidence="2" type="ORF">DLAC_10338</name>
</gene>
<dbReference type="Proteomes" id="UP000076078">
    <property type="component" value="Unassembled WGS sequence"/>
</dbReference>
<evidence type="ECO:0000313" key="3">
    <source>
        <dbReference type="Proteomes" id="UP000076078"/>
    </source>
</evidence>
<dbReference type="AlphaFoldDB" id="A0A151Z569"/>
<dbReference type="SUPFAM" id="SSF57845">
    <property type="entry name" value="B-box zinc-binding domain"/>
    <property type="match status" value="1"/>
</dbReference>
<dbReference type="InParanoid" id="A0A151Z569"/>
<sequence>MIADSCTETTHIYINEQYCKSCKTIVCSNCRTEHKDHELVYNASVFTELMNDSHVLLETITKKVLDKGTEKEKKQVEFKEEIQDHYDSQLNLINSQFRLLHDLLHLKEVELKRELKSYHEDNIESLTSIISTMENDIENNNRLIKQLQNSHLDQSDSKSNFLLEYTSVEKEFKKLNNNNNNNNQKNNSNNNDTKKLPTPSYTIATMNKYVLDNIQEKIETMDLSKKEIMNNQIHGNFIVYRMDPKIGVTKINLKTGQVDTITGKNPQITTTYNNRMYQYNSHNSQILLFEQDGRLYTLDTAKANPEWEELELMEILNLRCLSTIYVAEHQMVYIFGGYIPGDDKNTDKCFKFNLQTRKLEEISKLFCESGCFNLTIDLQLNQIFIIGGYVTQKNEFLNRIDSYNFQTNEMSPVVDLGKLGLENVESGIWIPTNHSFYLLSKDKSFVRLDIKSMAIYKLISPPIDGNVFSSTFQYNNNNELIVLASSKKSLYKYLIEENQWITMFDNLSLSFSNYLSFSNK</sequence>
<dbReference type="PANTHER" id="PTHR25462:SF296">
    <property type="entry name" value="MEIOTIC P26, ISOFORM F"/>
    <property type="match status" value="1"/>
</dbReference>